<feature type="region of interest" description="Disordered" evidence="1">
    <location>
        <begin position="73"/>
        <end position="105"/>
    </location>
</feature>
<evidence type="ECO:0000313" key="3">
    <source>
        <dbReference type="Proteomes" id="UP000076420"/>
    </source>
</evidence>
<protein>
    <submittedName>
        <fullName evidence="2">Uncharacterized protein</fullName>
    </submittedName>
</protein>
<sequence length="172" mass="19395">MNQMSGFAGSGYQVGQQNTAMNVPGMQAYMPAGMHMTPMMQQQMLMNPVMRFPMQSMHMGPPNTAPPPYPAHMTSNINTVNNQQRASLSKSKQNGPQSEKEKFFEEQRRKLKEFGKPGATKVDEGKLIGSIFAGETKPKTTKRKESKIMFLLLVVQKKKWSGNWKIPSSYNY</sequence>
<dbReference type="Proteomes" id="UP000076420">
    <property type="component" value="Unassembled WGS sequence"/>
</dbReference>
<organism evidence="2 3">
    <name type="scientific">Biomphalaria glabrata</name>
    <name type="common">Bloodfluke planorb</name>
    <name type="synonym">Freshwater snail</name>
    <dbReference type="NCBI Taxonomy" id="6526"/>
    <lineage>
        <taxon>Eukaryota</taxon>
        <taxon>Metazoa</taxon>
        <taxon>Spiralia</taxon>
        <taxon>Lophotrochozoa</taxon>
        <taxon>Mollusca</taxon>
        <taxon>Gastropoda</taxon>
        <taxon>Heterobranchia</taxon>
        <taxon>Euthyneura</taxon>
        <taxon>Panpulmonata</taxon>
        <taxon>Hygrophila</taxon>
        <taxon>Lymnaeoidea</taxon>
        <taxon>Planorbidae</taxon>
        <taxon>Biomphalaria</taxon>
    </lineage>
</organism>
<dbReference type="AlphaFoldDB" id="A0A2C9LI51"/>
<dbReference type="VEuPathDB" id="VectorBase:BGLAX_028457"/>
<reference evidence="2" key="1">
    <citation type="submission" date="2020-05" db="UniProtKB">
        <authorList>
            <consortium name="EnsemblMetazoa"/>
        </authorList>
    </citation>
    <scope>IDENTIFICATION</scope>
    <source>
        <strain evidence="2">BB02</strain>
    </source>
</reference>
<dbReference type="KEGG" id="bgt:106067616"/>
<name>A0A2C9LI51_BIOGL</name>
<evidence type="ECO:0000256" key="1">
    <source>
        <dbReference type="SAM" id="MobiDB-lite"/>
    </source>
</evidence>
<proteinExistence type="predicted"/>
<dbReference type="VEuPathDB" id="VectorBase:BGLB031328"/>
<feature type="compositionally biased region" description="Polar residues" evidence="1">
    <location>
        <begin position="73"/>
        <end position="97"/>
    </location>
</feature>
<gene>
    <name evidence="2" type="primary">106067616</name>
</gene>
<accession>A0A2C9LI51</accession>
<evidence type="ECO:0000313" key="2">
    <source>
        <dbReference type="EnsemblMetazoa" id="BGLB031328-PA"/>
    </source>
</evidence>
<dbReference type="EnsemblMetazoa" id="BGLB031328-RA">
    <property type="protein sequence ID" value="BGLB031328-PA"/>
    <property type="gene ID" value="BGLB031328"/>
</dbReference>